<keyword evidence="3" id="KW-1185">Reference proteome</keyword>
<dbReference type="Proteomes" id="UP000323506">
    <property type="component" value="Chromosome D02"/>
</dbReference>
<organism evidence="2 3">
    <name type="scientific">Gossypium darwinii</name>
    <name type="common">Darwin's cotton</name>
    <name type="synonym">Gossypium barbadense var. darwinii</name>
    <dbReference type="NCBI Taxonomy" id="34276"/>
    <lineage>
        <taxon>Eukaryota</taxon>
        <taxon>Viridiplantae</taxon>
        <taxon>Streptophyta</taxon>
        <taxon>Embryophyta</taxon>
        <taxon>Tracheophyta</taxon>
        <taxon>Spermatophyta</taxon>
        <taxon>Magnoliopsida</taxon>
        <taxon>eudicotyledons</taxon>
        <taxon>Gunneridae</taxon>
        <taxon>Pentapetalae</taxon>
        <taxon>rosids</taxon>
        <taxon>malvids</taxon>
        <taxon>Malvales</taxon>
        <taxon>Malvaceae</taxon>
        <taxon>Malvoideae</taxon>
        <taxon>Gossypium</taxon>
    </lineage>
</organism>
<protein>
    <submittedName>
        <fullName evidence="2">Uncharacterized protein</fullName>
    </submittedName>
</protein>
<feature type="chain" id="PRO_5022833682" evidence="1">
    <location>
        <begin position="17"/>
        <end position="46"/>
    </location>
</feature>
<evidence type="ECO:0000256" key="1">
    <source>
        <dbReference type="SAM" id="SignalP"/>
    </source>
</evidence>
<gene>
    <name evidence="2" type="ORF">ES288_D02G149600v1</name>
</gene>
<proteinExistence type="predicted"/>
<reference evidence="2 3" key="1">
    <citation type="submission" date="2019-06" db="EMBL/GenBank/DDBJ databases">
        <title>WGS assembly of Gossypium darwinii.</title>
        <authorList>
            <person name="Chen Z.J."/>
            <person name="Sreedasyam A."/>
            <person name="Ando A."/>
            <person name="Song Q."/>
            <person name="De L."/>
            <person name="Hulse-Kemp A."/>
            <person name="Ding M."/>
            <person name="Ye W."/>
            <person name="Kirkbride R."/>
            <person name="Jenkins J."/>
            <person name="Plott C."/>
            <person name="Lovell J."/>
            <person name="Lin Y.-M."/>
            <person name="Vaughn R."/>
            <person name="Liu B."/>
            <person name="Li W."/>
            <person name="Simpson S."/>
            <person name="Scheffler B."/>
            <person name="Saski C."/>
            <person name="Grover C."/>
            <person name="Hu G."/>
            <person name="Conover J."/>
            <person name="Carlson J."/>
            <person name="Shu S."/>
            <person name="Boston L."/>
            <person name="Williams M."/>
            <person name="Peterson D."/>
            <person name="Mcgee K."/>
            <person name="Jones D."/>
            <person name="Wendel J."/>
            <person name="Stelly D."/>
            <person name="Grimwood J."/>
            <person name="Schmutz J."/>
        </authorList>
    </citation>
    <scope>NUCLEOTIDE SEQUENCE [LARGE SCALE GENOMIC DNA]</scope>
    <source>
        <strain evidence="2">1808015.09</strain>
    </source>
</reference>
<accession>A0A5D2DEN8</accession>
<evidence type="ECO:0000313" key="3">
    <source>
        <dbReference type="Proteomes" id="UP000323506"/>
    </source>
</evidence>
<dbReference type="EMBL" id="CM017702">
    <property type="protein sequence ID" value="TYG79580.1"/>
    <property type="molecule type" value="Genomic_DNA"/>
</dbReference>
<sequence>MMIHIWILTSVPLVLALFAFGWQNKCDSNLAGGIPAQLANLLAFIH</sequence>
<dbReference type="AlphaFoldDB" id="A0A5D2DEN8"/>
<name>A0A5D2DEN8_GOSDA</name>
<keyword evidence="1" id="KW-0732">Signal</keyword>
<feature type="signal peptide" evidence="1">
    <location>
        <begin position="1"/>
        <end position="16"/>
    </location>
</feature>
<evidence type="ECO:0000313" key="2">
    <source>
        <dbReference type="EMBL" id="TYG79580.1"/>
    </source>
</evidence>